<protein>
    <submittedName>
        <fullName evidence="2">Uncharacterized protein</fullName>
    </submittedName>
</protein>
<keyword evidence="1" id="KW-1133">Transmembrane helix</keyword>
<dbReference type="RefSeq" id="WP_349963039.1">
    <property type="nucleotide sequence ID" value="NZ_CP157963.1"/>
</dbReference>
<geneLocation type="plasmid" evidence="2">
    <name>unnamed3</name>
</geneLocation>
<dbReference type="AlphaFoldDB" id="A0AAU7S602"/>
<feature type="transmembrane region" description="Helical" evidence="1">
    <location>
        <begin position="12"/>
        <end position="34"/>
    </location>
</feature>
<reference evidence="2" key="1">
    <citation type="submission" date="2024-06" db="EMBL/GenBank/DDBJ databases">
        <authorList>
            <person name="Li T."/>
            <person name="Gao R."/>
        </authorList>
    </citation>
    <scope>NUCLEOTIDE SEQUENCE</scope>
    <source>
        <strain evidence="2">ZPR3</strain>
        <plasmid evidence="2">unnamed3</plasmid>
    </source>
</reference>
<accession>A0AAU7S602</accession>
<sequence length="148" mass="17187">MLKIAMKYCRRVLFLTVAIVVAIWWIGIDGFLVASRAESAAGDRPYCIETVEPKNASFYLRVERIEDLSWRHMFNSRGLTEMSGQIGEHHAIMKLVDSPWYLNWSYRASAFVAEVANREYLINKPNDYHAPQLDCTPVAHFVKTLKWY</sequence>
<keyword evidence="2" id="KW-0614">Plasmid</keyword>
<keyword evidence="1" id="KW-0812">Transmembrane</keyword>
<gene>
    <name evidence="2" type="ORF">ABM479_33425</name>
</gene>
<organism evidence="2">
    <name type="scientific">Rhizobium sp. ZPR3</name>
    <dbReference type="NCBI Taxonomy" id="3158967"/>
    <lineage>
        <taxon>Bacteria</taxon>
        <taxon>Pseudomonadati</taxon>
        <taxon>Pseudomonadota</taxon>
        <taxon>Alphaproteobacteria</taxon>
        <taxon>Hyphomicrobiales</taxon>
        <taxon>Rhizobiaceae</taxon>
        <taxon>Rhizobium/Agrobacterium group</taxon>
        <taxon>Rhizobium</taxon>
    </lineage>
</organism>
<name>A0AAU7S602_9HYPH</name>
<proteinExistence type="predicted"/>
<evidence type="ECO:0000313" key="2">
    <source>
        <dbReference type="EMBL" id="XBT97799.1"/>
    </source>
</evidence>
<dbReference type="EMBL" id="CP157963">
    <property type="protein sequence ID" value="XBT97799.1"/>
    <property type="molecule type" value="Genomic_DNA"/>
</dbReference>
<keyword evidence="1" id="KW-0472">Membrane</keyword>
<evidence type="ECO:0000256" key="1">
    <source>
        <dbReference type="SAM" id="Phobius"/>
    </source>
</evidence>